<reference evidence="3 4" key="1">
    <citation type="submission" date="2017-11" db="EMBL/GenBank/DDBJ databases">
        <title>Evolution of Phototrophy in the Chloroflexi Phylum Driven by Horizontal Gene Transfer.</title>
        <authorList>
            <person name="Ward L.M."/>
            <person name="Hemp J."/>
            <person name="Shih P.M."/>
            <person name="Mcglynn S.E."/>
            <person name="Fischer W."/>
        </authorList>
    </citation>
    <scope>NUCLEOTIDE SEQUENCE [LARGE SCALE GENOMIC DNA]</scope>
    <source>
        <strain evidence="3">CP2_2F</strain>
    </source>
</reference>
<keyword evidence="1" id="KW-0812">Transmembrane</keyword>
<feature type="domain" description="DUF218" evidence="2">
    <location>
        <begin position="42"/>
        <end position="187"/>
    </location>
</feature>
<evidence type="ECO:0000313" key="3">
    <source>
        <dbReference type="EMBL" id="PJF30770.1"/>
    </source>
</evidence>
<feature type="transmembrane region" description="Helical" evidence="1">
    <location>
        <begin position="12"/>
        <end position="32"/>
    </location>
</feature>
<dbReference type="PANTHER" id="PTHR30336">
    <property type="entry name" value="INNER MEMBRANE PROTEIN, PROBABLE PERMEASE"/>
    <property type="match status" value="1"/>
</dbReference>
<dbReference type="InterPro" id="IPR003848">
    <property type="entry name" value="DUF218"/>
</dbReference>
<dbReference type="Gene3D" id="3.40.50.620">
    <property type="entry name" value="HUPs"/>
    <property type="match status" value="1"/>
</dbReference>
<protein>
    <submittedName>
        <fullName evidence="3">YdcF family protein</fullName>
    </submittedName>
</protein>
<dbReference type="InterPro" id="IPR051599">
    <property type="entry name" value="Cell_Envelope_Assoc"/>
</dbReference>
<dbReference type="AlphaFoldDB" id="A0A2M8NZP5"/>
<accession>A0A2M8NZP5</accession>
<evidence type="ECO:0000256" key="1">
    <source>
        <dbReference type="SAM" id="Phobius"/>
    </source>
</evidence>
<dbReference type="InterPro" id="IPR014729">
    <property type="entry name" value="Rossmann-like_a/b/a_fold"/>
</dbReference>
<dbReference type="EMBL" id="PGTK01000006">
    <property type="protein sequence ID" value="PJF30770.1"/>
    <property type="molecule type" value="Genomic_DNA"/>
</dbReference>
<dbReference type="PANTHER" id="PTHR30336:SF20">
    <property type="entry name" value="DUF218 DOMAIN-CONTAINING PROTEIN"/>
    <property type="match status" value="1"/>
</dbReference>
<dbReference type="CDD" id="cd06259">
    <property type="entry name" value="YdcF-like"/>
    <property type="match status" value="1"/>
</dbReference>
<dbReference type="GO" id="GO:0005886">
    <property type="term" value="C:plasma membrane"/>
    <property type="evidence" value="ECO:0007669"/>
    <property type="project" value="TreeGrafter"/>
</dbReference>
<name>A0A2M8NZP5_9CHLR</name>
<dbReference type="Pfam" id="PF02698">
    <property type="entry name" value="DUF218"/>
    <property type="match status" value="1"/>
</dbReference>
<proteinExistence type="predicted"/>
<keyword evidence="1" id="KW-1133">Transmembrane helix</keyword>
<gene>
    <name evidence="3" type="ORF">CUN51_06190</name>
</gene>
<comment type="caution">
    <text evidence="3">The sequence shown here is derived from an EMBL/GenBank/DDBJ whole genome shotgun (WGS) entry which is preliminary data.</text>
</comment>
<evidence type="ECO:0000313" key="4">
    <source>
        <dbReference type="Proteomes" id="UP000228921"/>
    </source>
</evidence>
<evidence type="ECO:0000259" key="2">
    <source>
        <dbReference type="Pfam" id="PF02698"/>
    </source>
</evidence>
<sequence length="200" mass="22356">MIRPSALRRSILLIIGALMLVPIISAVFIYSYGQVDRAAPADAIVILGAGTRRDGTPSYSYARRIRHALTLYAQGYAPRLICTGGYTQRHPKSEGAACAEMLRTYGVPESAIFYEEQSRNTEENALYTYQIMAANGWQSVLLVSDSYHLFRAEAMFRAHGLTVSSSPAQLTGGALPWQSVVRNMIRETAAFAWWQVRRWF</sequence>
<keyword evidence="1" id="KW-0472">Membrane</keyword>
<organism evidence="3 4">
    <name type="scientific">Candidatus Thermofonsia Clade 1 bacterium</name>
    <dbReference type="NCBI Taxonomy" id="2364210"/>
    <lineage>
        <taxon>Bacteria</taxon>
        <taxon>Bacillati</taxon>
        <taxon>Chloroflexota</taxon>
        <taxon>Candidatus Thermofontia</taxon>
        <taxon>Candidatus Thermofonsia Clade 1</taxon>
    </lineage>
</organism>
<dbReference type="Proteomes" id="UP000228921">
    <property type="component" value="Unassembled WGS sequence"/>
</dbReference>